<accession>A0A6A3CAN7</accession>
<proteinExistence type="predicted"/>
<dbReference type="Gene3D" id="3.10.350.10">
    <property type="entry name" value="LysM domain"/>
    <property type="match status" value="2"/>
</dbReference>
<keyword evidence="3" id="KW-1185">Reference proteome</keyword>
<name>A0A6A3CAN7_HIBSY</name>
<dbReference type="AlphaFoldDB" id="A0A6A3CAN7"/>
<feature type="domain" description="LysM" evidence="1">
    <location>
        <begin position="122"/>
        <end position="166"/>
    </location>
</feature>
<dbReference type="PANTHER" id="PTHR33734:SF11">
    <property type="entry name" value="LYSM DOMAIN-CONTAINING GPI-ANCHORED PROTEIN 2"/>
    <property type="match status" value="1"/>
</dbReference>
<protein>
    <submittedName>
        <fullName evidence="2">Lysm domain GPI-anchored protein 2</fullName>
    </submittedName>
</protein>
<dbReference type="Proteomes" id="UP000436088">
    <property type="component" value="Unassembled WGS sequence"/>
</dbReference>
<organism evidence="2 3">
    <name type="scientific">Hibiscus syriacus</name>
    <name type="common">Rose of Sharon</name>
    <dbReference type="NCBI Taxonomy" id="106335"/>
    <lineage>
        <taxon>Eukaryota</taxon>
        <taxon>Viridiplantae</taxon>
        <taxon>Streptophyta</taxon>
        <taxon>Embryophyta</taxon>
        <taxon>Tracheophyta</taxon>
        <taxon>Spermatophyta</taxon>
        <taxon>Magnoliopsida</taxon>
        <taxon>eudicotyledons</taxon>
        <taxon>Gunneridae</taxon>
        <taxon>Pentapetalae</taxon>
        <taxon>rosids</taxon>
        <taxon>malvids</taxon>
        <taxon>Malvales</taxon>
        <taxon>Malvaceae</taxon>
        <taxon>Malvoideae</taxon>
        <taxon>Hibiscus</taxon>
    </lineage>
</organism>
<dbReference type="InterPro" id="IPR036779">
    <property type="entry name" value="LysM_dom_sf"/>
</dbReference>
<reference evidence="2" key="1">
    <citation type="submission" date="2019-09" db="EMBL/GenBank/DDBJ databases">
        <title>Draft genome information of white flower Hibiscus syriacus.</title>
        <authorList>
            <person name="Kim Y.-M."/>
        </authorList>
    </citation>
    <scope>NUCLEOTIDE SEQUENCE [LARGE SCALE GENOMIC DNA]</scope>
    <source>
        <strain evidence="2">YM2019G1</strain>
    </source>
</reference>
<dbReference type="PANTHER" id="PTHR33734">
    <property type="entry name" value="LYSM DOMAIN-CONTAINING GPI-ANCHORED PROTEIN 2"/>
    <property type="match status" value="1"/>
</dbReference>
<evidence type="ECO:0000313" key="3">
    <source>
        <dbReference type="Proteomes" id="UP000436088"/>
    </source>
</evidence>
<dbReference type="InterPro" id="IPR018392">
    <property type="entry name" value="LysM"/>
</dbReference>
<dbReference type="PROSITE" id="PS51782">
    <property type="entry name" value="LYSM"/>
    <property type="match status" value="1"/>
</dbReference>
<dbReference type="EMBL" id="VEPZ02000443">
    <property type="protein sequence ID" value="KAE8724901.1"/>
    <property type="molecule type" value="Genomic_DNA"/>
</dbReference>
<sequence>MQQLPKYMPCPCRVHHINNTNLGAIQALFNVMSFPRLGANDLPSSTPPSYAVAAQRVIRVPINCVCYNGSGTSSGGPTYTVQPGDGLFHIAAEVFSQLVLFPEIADANNISDPNLIEKVVHYSHVVRPNSTLAEIAREFGADEQTLGRINGITAQNELLAEQPIDVPLRDPTHWTLLYLLLMAHTSSPPTIASDAPVKLLTTTGRYTVNLPGLIDHPGGKDAHRCNAKAPKVYPSAMSPCRDAVDQHVPMPAITTRPSSLPWFGTRFQLVRAIMSRESV</sequence>
<evidence type="ECO:0000259" key="1">
    <source>
        <dbReference type="PROSITE" id="PS51782"/>
    </source>
</evidence>
<evidence type="ECO:0000313" key="2">
    <source>
        <dbReference type="EMBL" id="KAE8724901.1"/>
    </source>
</evidence>
<gene>
    <name evidence="2" type="ORF">F3Y22_tig00009308pilonHSYRG00002</name>
</gene>
<dbReference type="SMART" id="SM00257">
    <property type="entry name" value="LysM"/>
    <property type="match status" value="2"/>
</dbReference>
<comment type="caution">
    <text evidence="2">The sequence shown here is derived from an EMBL/GenBank/DDBJ whole genome shotgun (WGS) entry which is preliminary data.</text>
</comment>
<dbReference type="Pfam" id="PF01476">
    <property type="entry name" value="LysM"/>
    <property type="match status" value="2"/>
</dbReference>
<dbReference type="CDD" id="cd00118">
    <property type="entry name" value="LysM"/>
    <property type="match status" value="2"/>
</dbReference>